<name>A0ACB8FQ94_9SAUR</name>
<sequence>MASLSYPPEQLDDCLVLYWFSVWLPEDDTNASRSRVVRFSLRTIRTKENQIHLLVVEGLGQMQGPSTGSPAPDTDPGPCCRAGDEENIPGCEHEARDNNEVGGVHGQASNAADTCPARELTQQTPKEAREGLGARPGGSRLAQVAASSNEALKGRNSLDSSAAKAGA</sequence>
<comment type="caution">
    <text evidence="1">The sequence shown here is derived from an EMBL/GenBank/DDBJ whole genome shotgun (WGS) entry which is preliminary data.</text>
</comment>
<protein>
    <submittedName>
        <fullName evidence="1">Uncharacterized protein</fullName>
    </submittedName>
</protein>
<reference evidence="1" key="1">
    <citation type="submission" date="2021-08" db="EMBL/GenBank/DDBJ databases">
        <title>The first chromosome-level gecko genome reveals the dynamic sex chromosomes of Neotropical dwarf geckos (Sphaerodactylidae: Sphaerodactylus).</title>
        <authorList>
            <person name="Pinto B.J."/>
            <person name="Keating S.E."/>
            <person name="Gamble T."/>
        </authorList>
    </citation>
    <scope>NUCLEOTIDE SEQUENCE</scope>
    <source>
        <strain evidence="1">TG3544</strain>
    </source>
</reference>
<organism evidence="1 2">
    <name type="scientific">Sphaerodactylus townsendi</name>
    <dbReference type="NCBI Taxonomy" id="933632"/>
    <lineage>
        <taxon>Eukaryota</taxon>
        <taxon>Metazoa</taxon>
        <taxon>Chordata</taxon>
        <taxon>Craniata</taxon>
        <taxon>Vertebrata</taxon>
        <taxon>Euteleostomi</taxon>
        <taxon>Lepidosauria</taxon>
        <taxon>Squamata</taxon>
        <taxon>Bifurcata</taxon>
        <taxon>Gekkota</taxon>
        <taxon>Sphaerodactylidae</taxon>
        <taxon>Sphaerodactylus</taxon>
    </lineage>
</organism>
<dbReference type="Proteomes" id="UP000827872">
    <property type="component" value="Linkage Group LG06"/>
</dbReference>
<keyword evidence="2" id="KW-1185">Reference proteome</keyword>
<evidence type="ECO:0000313" key="2">
    <source>
        <dbReference type="Proteomes" id="UP000827872"/>
    </source>
</evidence>
<evidence type="ECO:0000313" key="1">
    <source>
        <dbReference type="EMBL" id="KAH8007442.1"/>
    </source>
</evidence>
<dbReference type="EMBL" id="CM037619">
    <property type="protein sequence ID" value="KAH8007442.1"/>
    <property type="molecule type" value="Genomic_DNA"/>
</dbReference>
<gene>
    <name evidence="1" type="ORF">K3G42_022220</name>
</gene>
<accession>A0ACB8FQ94</accession>
<proteinExistence type="predicted"/>